<feature type="non-terminal residue" evidence="1">
    <location>
        <position position="1"/>
    </location>
</feature>
<gene>
    <name evidence="1" type="ORF">METZ01_LOCUS400364</name>
</gene>
<evidence type="ECO:0000313" key="1">
    <source>
        <dbReference type="EMBL" id="SVD47510.1"/>
    </source>
</evidence>
<dbReference type="EMBL" id="UINC01153028">
    <property type="protein sequence ID" value="SVD47510.1"/>
    <property type="molecule type" value="Genomic_DNA"/>
</dbReference>
<protein>
    <submittedName>
        <fullName evidence="1">Uncharacterized protein</fullName>
    </submittedName>
</protein>
<sequence length="284" mass="31700">ELGGKLSSAHMMAKAKARRSKNFNPSAIRIHPSVLPSARAQLIGHNVHINQLLNLYATSPANQPARFAVDWNNRLSTFPTYLASLKFDVRLLGMRSRIFADAGHTGEAIRSILAAHRLAHLLNSEPCLISVLLQQSLYSIADEQIERLLNQFALNDAQLVALHQSIASFNVPAQYANALIGNRCQGIAEEEAFRNGSSTEIRYIHEYGVRPFEKDLAQQIKNRSAADRDADMSVYLEFHNSAIKLFKSGYPQLPASHEKYSENVKTLARMSELQELFSDKSNSI</sequence>
<dbReference type="AlphaFoldDB" id="A0A382VMC1"/>
<feature type="non-terminal residue" evidence="1">
    <location>
        <position position="284"/>
    </location>
</feature>
<proteinExistence type="predicted"/>
<organism evidence="1">
    <name type="scientific">marine metagenome</name>
    <dbReference type="NCBI Taxonomy" id="408172"/>
    <lineage>
        <taxon>unclassified sequences</taxon>
        <taxon>metagenomes</taxon>
        <taxon>ecological metagenomes</taxon>
    </lineage>
</organism>
<reference evidence="1" key="1">
    <citation type="submission" date="2018-05" db="EMBL/GenBank/DDBJ databases">
        <authorList>
            <person name="Lanie J.A."/>
            <person name="Ng W.-L."/>
            <person name="Kazmierczak K.M."/>
            <person name="Andrzejewski T.M."/>
            <person name="Davidsen T.M."/>
            <person name="Wayne K.J."/>
            <person name="Tettelin H."/>
            <person name="Glass J.I."/>
            <person name="Rusch D."/>
            <person name="Podicherti R."/>
            <person name="Tsui H.-C.T."/>
            <person name="Winkler M.E."/>
        </authorList>
    </citation>
    <scope>NUCLEOTIDE SEQUENCE</scope>
</reference>
<accession>A0A382VMC1</accession>
<name>A0A382VMC1_9ZZZZ</name>